<keyword evidence="3" id="KW-1185">Reference proteome</keyword>
<dbReference type="Proteomes" id="UP001335325">
    <property type="component" value="Chromosome"/>
</dbReference>
<accession>A0ABZ1GES0</accession>
<reference evidence="2 3" key="1">
    <citation type="submission" date="2022-10" db="EMBL/GenBank/DDBJ databases">
        <title>The complete genomes of actinobacterial strains from the NBC collection.</title>
        <authorList>
            <person name="Joergensen T.S."/>
            <person name="Alvarez Arevalo M."/>
            <person name="Sterndorff E.B."/>
            <person name="Faurdal D."/>
            <person name="Vuksanovic O."/>
            <person name="Mourched A.-S."/>
            <person name="Charusanti P."/>
            <person name="Shaw S."/>
            <person name="Blin K."/>
            <person name="Weber T."/>
        </authorList>
    </citation>
    <scope>NUCLEOTIDE SEQUENCE [LARGE SCALE GENOMIC DNA]</scope>
    <source>
        <strain evidence="2 3">NBC 01753</strain>
    </source>
</reference>
<dbReference type="InterPro" id="IPR052909">
    <property type="entry name" value="Transposase_6_like"/>
</dbReference>
<protein>
    <submittedName>
        <fullName evidence="2">Transposase</fullName>
    </submittedName>
</protein>
<proteinExistence type="predicted"/>
<dbReference type="InterPro" id="IPR025161">
    <property type="entry name" value="IS402-like_dom"/>
</dbReference>
<organism evidence="2 3">
    <name type="scientific">Streptomyces hirsutus</name>
    <dbReference type="NCBI Taxonomy" id="35620"/>
    <lineage>
        <taxon>Bacteria</taxon>
        <taxon>Bacillati</taxon>
        <taxon>Actinomycetota</taxon>
        <taxon>Actinomycetes</taxon>
        <taxon>Kitasatosporales</taxon>
        <taxon>Streptomycetaceae</taxon>
        <taxon>Streptomyces</taxon>
    </lineage>
</organism>
<dbReference type="PANTHER" id="PTHR46637">
    <property type="entry name" value="TIS1421-TRANSPOSASE PROTEIN A"/>
    <property type="match status" value="1"/>
</dbReference>
<sequence>MVWPCADDRQVNNGMVCKIRTGMPWRDLPDRYGPWQTVCTCFRRWVLGGIFTQDLQQTQAQADADGEIDWLVQIDFTIV</sequence>
<gene>
    <name evidence="2" type="ORF">OIE73_00875</name>
</gene>
<dbReference type="Pfam" id="PF13340">
    <property type="entry name" value="DUF4096"/>
    <property type="match status" value="1"/>
</dbReference>
<dbReference type="RefSeq" id="WP_326750791.1">
    <property type="nucleotide sequence ID" value="NZ_CP109134.1"/>
</dbReference>
<evidence type="ECO:0000313" key="2">
    <source>
        <dbReference type="EMBL" id="WSD04460.1"/>
    </source>
</evidence>
<feature type="domain" description="Insertion element IS402-like" evidence="1">
    <location>
        <begin position="6"/>
        <end position="53"/>
    </location>
</feature>
<dbReference type="EMBL" id="CP109134">
    <property type="protein sequence ID" value="WSD04460.1"/>
    <property type="molecule type" value="Genomic_DNA"/>
</dbReference>
<name>A0ABZ1GES0_9ACTN</name>
<dbReference type="PANTHER" id="PTHR46637:SF1">
    <property type="entry name" value="BLL5188 PROTEIN"/>
    <property type="match status" value="1"/>
</dbReference>
<dbReference type="GeneID" id="91541079"/>
<evidence type="ECO:0000313" key="3">
    <source>
        <dbReference type="Proteomes" id="UP001335325"/>
    </source>
</evidence>
<evidence type="ECO:0000259" key="1">
    <source>
        <dbReference type="Pfam" id="PF13340"/>
    </source>
</evidence>